<dbReference type="GeneID" id="13797539"/>
<dbReference type="AlphaFoldDB" id="K0IEN9"/>
<dbReference type="BioCyc" id="CNIT1237085:G1324-1278-MONOMER"/>
<dbReference type="RefSeq" id="WP_015018757.1">
    <property type="nucleotide sequence ID" value="NC_018719.1"/>
</dbReference>
<keyword evidence="2" id="KW-1185">Reference proteome</keyword>
<accession>K0IEN9</accession>
<evidence type="ECO:0008006" key="3">
    <source>
        <dbReference type="Google" id="ProtNLM"/>
    </source>
</evidence>
<evidence type="ECO:0000313" key="1">
    <source>
        <dbReference type="EMBL" id="AFU58220.1"/>
    </source>
</evidence>
<protein>
    <recommendedName>
        <fullName evidence="3">Nitrosopumilus output domain-containing protein</fullName>
    </recommendedName>
</protein>
<gene>
    <name evidence="1" type="ordered locus">Ngar_c12800</name>
</gene>
<dbReference type="EMBL" id="CP002408">
    <property type="protein sequence ID" value="AFU58220.1"/>
    <property type="molecule type" value="Genomic_DNA"/>
</dbReference>
<dbReference type="HOGENOM" id="CLU_2447763_0_0_2"/>
<reference evidence="1 2" key="1">
    <citation type="journal article" date="2012" name="Environ. Microbiol.">
        <title>The genome of the ammonia-oxidizing Candidatus Nitrososphaera gargensis: insights into metabolic versatility and environmental adaptations.</title>
        <authorList>
            <person name="Spang A."/>
            <person name="Poehlein A."/>
            <person name="Offre P."/>
            <person name="Zumbragel S."/>
            <person name="Haider S."/>
            <person name="Rychlik N."/>
            <person name="Nowka B."/>
            <person name="Schmeisser C."/>
            <person name="Lebedeva E.V."/>
            <person name="Rattei T."/>
            <person name="Bohm C."/>
            <person name="Schmid M."/>
            <person name="Galushko A."/>
            <person name="Hatzenpichler R."/>
            <person name="Weinmaier T."/>
            <person name="Daniel R."/>
            <person name="Schleper C."/>
            <person name="Spieck E."/>
            <person name="Streit W."/>
            <person name="Wagner M."/>
        </authorList>
    </citation>
    <scope>NUCLEOTIDE SEQUENCE [LARGE SCALE GENOMIC DNA]</scope>
    <source>
        <strain evidence="2">Ga9.2</strain>
    </source>
</reference>
<dbReference type="Proteomes" id="UP000008037">
    <property type="component" value="Chromosome"/>
</dbReference>
<sequence length="89" mass="9820">MTTKKAYDEDRIISGTELAKCFDNLKEHLGGAMTETIAYELEVMFGIVAVGRLSYKLSQIDDALTKLLGGSASEIMMESIAKHFGMQKK</sequence>
<organism evidence="1 2">
    <name type="scientific">Nitrososphaera gargensis (strain Ga9.2)</name>
    <dbReference type="NCBI Taxonomy" id="1237085"/>
    <lineage>
        <taxon>Archaea</taxon>
        <taxon>Nitrososphaerota</taxon>
        <taxon>Nitrososphaeria</taxon>
        <taxon>Nitrososphaerales</taxon>
        <taxon>Nitrososphaeraceae</taxon>
        <taxon>Nitrososphaera</taxon>
    </lineage>
</organism>
<evidence type="ECO:0000313" key="2">
    <source>
        <dbReference type="Proteomes" id="UP000008037"/>
    </source>
</evidence>
<dbReference type="InParanoid" id="K0IEN9"/>
<dbReference type="KEGG" id="nga:Ngar_c12800"/>
<proteinExistence type="predicted"/>
<name>K0IEN9_NITGG</name>